<keyword evidence="2" id="KW-0732">Signal</keyword>
<name>A0A4R6R6S6_9BURK</name>
<dbReference type="InterPro" id="IPR025507">
    <property type="entry name" value="DUF4394"/>
</dbReference>
<sequence length="310" mass="31940">MSTFSRTLLLGSILAALTGFAHAGKSDARAPLSCASGQPQAPSTATRDDSEREDDGLRIAGLTDDGRLVCFSERKPGKLRVVASVNGLQGDTRLVGIDYRVQDGKLYGVGDAGGVYAIDADTAVATFVNRLSVALDGSRFGVDFNPAADRLRIVSNTGQNLRHNLAGSTLADGTLNYTATATPGPAALGVSAAAYTNNDLSPATPATTGTTLFVLDATLDQIALQSPPNVGTLVATGKLTLDASALSGFDIYSTVRDNVTVRNRALATLADADGTVGLYHIDVLTGKASSRGKLPAGTVLIDIAVPLYQD</sequence>
<dbReference type="OrthoDB" id="531718at2"/>
<proteinExistence type="predicted"/>
<organism evidence="4 5">
    <name type="scientific">Aquabacterium commune</name>
    <dbReference type="NCBI Taxonomy" id="70586"/>
    <lineage>
        <taxon>Bacteria</taxon>
        <taxon>Pseudomonadati</taxon>
        <taxon>Pseudomonadota</taxon>
        <taxon>Betaproteobacteria</taxon>
        <taxon>Burkholderiales</taxon>
        <taxon>Aquabacterium</taxon>
    </lineage>
</organism>
<protein>
    <submittedName>
        <fullName evidence="4">Uncharacterized protein DUF4394</fullName>
    </submittedName>
</protein>
<dbReference type="AlphaFoldDB" id="A0A4R6R6S6"/>
<evidence type="ECO:0000313" key="5">
    <source>
        <dbReference type="Proteomes" id="UP000294593"/>
    </source>
</evidence>
<dbReference type="EMBL" id="SNXW01000008">
    <property type="protein sequence ID" value="TDP81247.1"/>
    <property type="molecule type" value="Genomic_DNA"/>
</dbReference>
<evidence type="ECO:0000256" key="1">
    <source>
        <dbReference type="SAM" id="MobiDB-lite"/>
    </source>
</evidence>
<accession>A0A4R6R6S6</accession>
<gene>
    <name evidence="4" type="ORF">EV672_10832</name>
</gene>
<dbReference type="Proteomes" id="UP000294593">
    <property type="component" value="Unassembled WGS sequence"/>
</dbReference>
<reference evidence="4 5" key="1">
    <citation type="submission" date="2019-03" db="EMBL/GenBank/DDBJ databases">
        <title>Genomic Encyclopedia of Type Strains, Phase IV (KMG-IV): sequencing the most valuable type-strain genomes for metagenomic binning, comparative biology and taxonomic classification.</title>
        <authorList>
            <person name="Goeker M."/>
        </authorList>
    </citation>
    <scope>NUCLEOTIDE SEQUENCE [LARGE SCALE GENOMIC DNA]</scope>
    <source>
        <strain evidence="4 5">DSM 11901</strain>
    </source>
</reference>
<feature type="region of interest" description="Disordered" evidence="1">
    <location>
        <begin position="30"/>
        <end position="54"/>
    </location>
</feature>
<evidence type="ECO:0000313" key="4">
    <source>
        <dbReference type="EMBL" id="TDP81247.1"/>
    </source>
</evidence>
<feature type="chain" id="PRO_5020903516" evidence="2">
    <location>
        <begin position="24"/>
        <end position="310"/>
    </location>
</feature>
<feature type="compositionally biased region" description="Polar residues" evidence="1">
    <location>
        <begin position="35"/>
        <end position="45"/>
    </location>
</feature>
<feature type="signal peptide" evidence="2">
    <location>
        <begin position="1"/>
        <end position="23"/>
    </location>
</feature>
<dbReference type="RefSeq" id="WP_133610140.1">
    <property type="nucleotide sequence ID" value="NZ_SNXW01000008.1"/>
</dbReference>
<evidence type="ECO:0000259" key="3">
    <source>
        <dbReference type="Pfam" id="PF14339"/>
    </source>
</evidence>
<evidence type="ECO:0000256" key="2">
    <source>
        <dbReference type="SAM" id="SignalP"/>
    </source>
</evidence>
<feature type="domain" description="DUF4394" evidence="3">
    <location>
        <begin position="67"/>
        <end position="304"/>
    </location>
</feature>
<keyword evidence="5" id="KW-1185">Reference proteome</keyword>
<dbReference type="Pfam" id="PF14339">
    <property type="entry name" value="DUF4394"/>
    <property type="match status" value="1"/>
</dbReference>
<comment type="caution">
    <text evidence="4">The sequence shown here is derived from an EMBL/GenBank/DDBJ whole genome shotgun (WGS) entry which is preliminary data.</text>
</comment>